<evidence type="ECO:0000313" key="3">
    <source>
        <dbReference type="Proteomes" id="UP000271889"/>
    </source>
</evidence>
<feature type="region of interest" description="Disordered" evidence="1">
    <location>
        <begin position="26"/>
        <end position="76"/>
    </location>
</feature>
<reference evidence="2 3" key="1">
    <citation type="submission" date="2018-11" db="EMBL/GenBank/DDBJ databases">
        <authorList>
            <consortium name="Pathogen Informatics"/>
        </authorList>
    </citation>
    <scope>NUCLEOTIDE SEQUENCE [LARGE SCALE GENOMIC DNA]</scope>
</reference>
<feature type="compositionally biased region" description="Basic and acidic residues" evidence="1">
    <location>
        <begin position="26"/>
        <end position="36"/>
    </location>
</feature>
<evidence type="ECO:0000313" key="2">
    <source>
        <dbReference type="EMBL" id="VDK82599.1"/>
    </source>
</evidence>
<dbReference type="EMBL" id="UYRV01028642">
    <property type="protein sequence ID" value="VDK82599.1"/>
    <property type="molecule type" value="Genomic_DNA"/>
</dbReference>
<organism evidence="2 3">
    <name type="scientific">Cylicostephanus goldi</name>
    <name type="common">Nematode worm</name>
    <dbReference type="NCBI Taxonomy" id="71465"/>
    <lineage>
        <taxon>Eukaryota</taxon>
        <taxon>Metazoa</taxon>
        <taxon>Ecdysozoa</taxon>
        <taxon>Nematoda</taxon>
        <taxon>Chromadorea</taxon>
        <taxon>Rhabditida</taxon>
        <taxon>Rhabditina</taxon>
        <taxon>Rhabditomorpha</taxon>
        <taxon>Strongyloidea</taxon>
        <taxon>Strongylidae</taxon>
        <taxon>Cylicostephanus</taxon>
    </lineage>
</organism>
<protein>
    <submittedName>
        <fullName evidence="2">Uncharacterized protein</fullName>
    </submittedName>
</protein>
<proteinExistence type="predicted"/>
<dbReference type="Proteomes" id="UP000271889">
    <property type="component" value="Unassembled WGS sequence"/>
</dbReference>
<accession>A0A3P6TGW6</accession>
<dbReference type="AlphaFoldDB" id="A0A3P6TGW6"/>
<evidence type="ECO:0000256" key="1">
    <source>
        <dbReference type="SAM" id="MobiDB-lite"/>
    </source>
</evidence>
<sequence length="76" mass="8882">MNLRQDNVQEQSAVQDEVKRMKVEVCEENEVSEKPSKKEKKRKDKIEKVEEAVPLVSGNDETGKKKKKNKNKEVRQ</sequence>
<feature type="compositionally biased region" description="Polar residues" evidence="1">
    <location>
        <begin position="1"/>
        <end position="14"/>
    </location>
</feature>
<feature type="region of interest" description="Disordered" evidence="1">
    <location>
        <begin position="1"/>
        <end position="20"/>
    </location>
</feature>
<name>A0A3P6TGW6_CYLGO</name>
<gene>
    <name evidence="2" type="ORF">CGOC_LOCUS8001</name>
</gene>
<keyword evidence="3" id="KW-1185">Reference proteome</keyword>